<sequence>MLMPFRATRDSDGQLVDFAAVYRQLIIPAIEAAGMSPVRADEDLTGGIFHKTMFEQLVLCEFAVADLSTGNPNVYYELGVRHGLRPYSTVPVFRKGWSLPLDVAPISALQYPVDRDGTPTDVAATTDLLTARLVTAREARTDSPVHQLVTGLAVPEVDHERIDAFREHADRDEDLRRRLDHAARIGGAAVRSVEEELGQGRDLDVSTAVALLVAYRSCSAWDDMVRLVESLSQPARATRLVQEQLGLALNRVGRDADAEHVLQTLLRERPSSETYGLLGRVYKDRWSRETSSRRRAGLLSQAIDAYVRGFEVDWRDPYPGINAVTLMSLTDPVDPRLDRFLPVVRFAAERRLDGSDRDPDYWDHASDLGLAVLAGDRERAERALEHALAVVRDEFEPETTARDLGWVADAMVARGEDAGWVLELVADLRAARPA</sequence>
<comment type="caution">
    <text evidence="2">The sequence shown here is derived from an EMBL/GenBank/DDBJ whole genome shotgun (WGS) entry which is preliminary data.</text>
</comment>
<dbReference type="Proteomes" id="UP000632740">
    <property type="component" value="Unassembled WGS sequence"/>
</dbReference>
<dbReference type="InterPro" id="IPR011990">
    <property type="entry name" value="TPR-like_helical_dom_sf"/>
</dbReference>
<gene>
    <name evidence="2" type="ORF">Cch01nite_34400</name>
</gene>
<dbReference type="InterPro" id="IPR025136">
    <property type="entry name" value="MAP3K_TRAF-bd"/>
</dbReference>
<proteinExistence type="predicted"/>
<dbReference type="Pfam" id="PF13281">
    <property type="entry name" value="MAP3K_TRAF_bd"/>
    <property type="match status" value="1"/>
</dbReference>
<accession>A0A919U2W3</accession>
<reference evidence="2" key="1">
    <citation type="submission" date="2021-01" db="EMBL/GenBank/DDBJ databases">
        <title>Whole genome shotgun sequence of Cellulomonas chitinilytica NBRC 110799.</title>
        <authorList>
            <person name="Komaki H."/>
            <person name="Tamura T."/>
        </authorList>
    </citation>
    <scope>NUCLEOTIDE SEQUENCE</scope>
    <source>
        <strain evidence="2">NBRC 110799</strain>
    </source>
</reference>
<name>A0A919U2W3_9CELL</name>
<dbReference type="Gene3D" id="1.25.40.10">
    <property type="entry name" value="Tetratricopeptide repeat domain"/>
    <property type="match status" value="1"/>
</dbReference>
<protein>
    <recommendedName>
        <fullName evidence="1">MAP3K TRAFs-binding domain-containing protein</fullName>
    </recommendedName>
</protein>
<evidence type="ECO:0000313" key="2">
    <source>
        <dbReference type="EMBL" id="GIG22716.1"/>
    </source>
</evidence>
<feature type="domain" description="MAP3K TRAFs-binding" evidence="1">
    <location>
        <begin position="75"/>
        <end position="405"/>
    </location>
</feature>
<evidence type="ECO:0000313" key="3">
    <source>
        <dbReference type="Proteomes" id="UP000632740"/>
    </source>
</evidence>
<evidence type="ECO:0000259" key="1">
    <source>
        <dbReference type="Pfam" id="PF13281"/>
    </source>
</evidence>
<organism evidence="2 3">
    <name type="scientific">Cellulomonas chitinilytica</name>
    <dbReference type="NCBI Taxonomy" id="398759"/>
    <lineage>
        <taxon>Bacteria</taxon>
        <taxon>Bacillati</taxon>
        <taxon>Actinomycetota</taxon>
        <taxon>Actinomycetes</taxon>
        <taxon>Micrococcales</taxon>
        <taxon>Cellulomonadaceae</taxon>
        <taxon>Cellulomonas</taxon>
    </lineage>
</organism>
<keyword evidence="3" id="KW-1185">Reference proteome</keyword>
<dbReference type="EMBL" id="BONK01000013">
    <property type="protein sequence ID" value="GIG22716.1"/>
    <property type="molecule type" value="Genomic_DNA"/>
</dbReference>
<dbReference type="AlphaFoldDB" id="A0A919U2W3"/>